<feature type="domain" description="BioF2-like acetyltransferase" evidence="1">
    <location>
        <begin position="164"/>
        <end position="303"/>
    </location>
</feature>
<dbReference type="Proteomes" id="UP000195667">
    <property type="component" value="Unassembled WGS sequence"/>
</dbReference>
<keyword evidence="3" id="KW-1185">Reference proteome</keyword>
<organism evidence="2 3">
    <name type="scientific">Crenothrix polyspora</name>
    <dbReference type="NCBI Taxonomy" id="360316"/>
    <lineage>
        <taxon>Bacteria</taxon>
        <taxon>Pseudomonadati</taxon>
        <taxon>Pseudomonadota</taxon>
        <taxon>Gammaproteobacteria</taxon>
        <taxon>Methylococcales</taxon>
        <taxon>Crenotrichaceae</taxon>
        <taxon>Crenothrix</taxon>
    </lineage>
</organism>
<dbReference type="InterPro" id="IPR016181">
    <property type="entry name" value="Acyl_CoA_acyltransferase"/>
</dbReference>
<dbReference type="EMBL" id="FUKI01000170">
    <property type="protein sequence ID" value="SJM96425.1"/>
    <property type="molecule type" value="Genomic_DNA"/>
</dbReference>
<proteinExistence type="predicted"/>
<protein>
    <recommendedName>
        <fullName evidence="1">BioF2-like acetyltransferase domain-containing protein</fullName>
    </recommendedName>
</protein>
<reference evidence="3" key="1">
    <citation type="submission" date="2017-02" db="EMBL/GenBank/DDBJ databases">
        <authorList>
            <person name="Daims H."/>
        </authorList>
    </citation>
    <scope>NUCLEOTIDE SEQUENCE [LARGE SCALE GENOMIC DNA]</scope>
</reference>
<dbReference type="SUPFAM" id="SSF55729">
    <property type="entry name" value="Acyl-CoA N-acyltransferases (Nat)"/>
    <property type="match status" value="1"/>
</dbReference>
<accession>A0A1R4HJM0</accession>
<dbReference type="RefSeq" id="WP_140396896.1">
    <property type="nucleotide sequence ID" value="NZ_FUKI01000170.1"/>
</dbReference>
<dbReference type="OrthoDB" id="4349922at2"/>
<evidence type="ECO:0000313" key="3">
    <source>
        <dbReference type="Proteomes" id="UP000195667"/>
    </source>
</evidence>
<dbReference type="InterPro" id="IPR038740">
    <property type="entry name" value="BioF2-like_GNAT_dom"/>
</dbReference>
<dbReference type="Pfam" id="PF13480">
    <property type="entry name" value="Acetyltransf_6"/>
    <property type="match status" value="1"/>
</dbReference>
<dbReference type="AlphaFoldDB" id="A0A1R4HJM0"/>
<name>A0A1R4HJM0_9GAMM</name>
<evidence type="ECO:0000313" key="2">
    <source>
        <dbReference type="EMBL" id="SJM96425.1"/>
    </source>
</evidence>
<gene>
    <name evidence="2" type="ORF">CRENPOLYSF1_90029</name>
</gene>
<evidence type="ECO:0000259" key="1">
    <source>
        <dbReference type="Pfam" id="PF13480"/>
    </source>
</evidence>
<sequence>MNATLKFTPDWQFYPAAEFSGFASYWDALNQQLYQSHPMLDSRFVKALIKHFGDAQLLFAVYPENAAQKGNYLFTQPKNALMWRTFLPSQTQIAPMLCGNPQALQHVLTGLPGSAISIDLLCQDPHYSCATQALSHTDTCNHAVTINIDLNGNFDTYWQNRSKKLQQNITRYFNRLQNNQLDCRLNVISQSDALLLALERYATLETKSWKGKAGTAITAGNEQGKFYSDILSAFATSNQAEIVELYLNNQLAASRINVLNKNMLITLKTTYDEALSRYAPGRLLLYLLIKREFSLQRVNSIEFYTNATPDQISWSSGQRVIEHMTTYRSANVKWLHNYLKRIKTQFTKA</sequence>